<protein>
    <submittedName>
        <fullName evidence="2">Vinculin</fullName>
    </submittedName>
</protein>
<dbReference type="Proteomes" id="UP000036681">
    <property type="component" value="Unplaced"/>
</dbReference>
<keyword evidence="1" id="KW-1185">Reference proteome</keyword>
<dbReference type="Gene3D" id="1.20.120.830">
    <property type="entry name" value="Serine-rich domain"/>
    <property type="match status" value="1"/>
</dbReference>
<evidence type="ECO:0000313" key="1">
    <source>
        <dbReference type="Proteomes" id="UP000036681"/>
    </source>
</evidence>
<evidence type="ECO:0000313" key="2">
    <source>
        <dbReference type="WBParaSite" id="ALUE_0000137301-mRNA-1"/>
    </source>
</evidence>
<reference evidence="2" key="1">
    <citation type="submission" date="2017-02" db="UniProtKB">
        <authorList>
            <consortium name="WormBaseParasite"/>
        </authorList>
    </citation>
    <scope>IDENTIFICATION</scope>
</reference>
<organism evidence="1 2">
    <name type="scientific">Ascaris lumbricoides</name>
    <name type="common">Giant roundworm</name>
    <dbReference type="NCBI Taxonomy" id="6252"/>
    <lineage>
        <taxon>Eukaryota</taxon>
        <taxon>Metazoa</taxon>
        <taxon>Ecdysozoa</taxon>
        <taxon>Nematoda</taxon>
        <taxon>Chromadorea</taxon>
        <taxon>Rhabditida</taxon>
        <taxon>Spirurina</taxon>
        <taxon>Ascaridomorpha</taxon>
        <taxon>Ascaridoidea</taxon>
        <taxon>Ascarididae</taxon>
        <taxon>Ascaris</taxon>
    </lineage>
</organism>
<accession>A0A0M3HIM8</accession>
<dbReference type="AlphaFoldDB" id="A0A0M3HIM8"/>
<dbReference type="InterPro" id="IPR038319">
    <property type="entry name" value="Serine_rich_sf"/>
</dbReference>
<sequence length="61" mass="6598">CTAPRAWRQPHVLQQHLSDIKEAVTTIADALDNFLDAAGRIAVVASSPKAEGNLSIHKNNH</sequence>
<dbReference type="WBParaSite" id="ALUE_0000137301-mRNA-1">
    <property type="protein sequence ID" value="ALUE_0000137301-mRNA-1"/>
    <property type="gene ID" value="ALUE_0000137301"/>
</dbReference>
<proteinExistence type="predicted"/>
<name>A0A0M3HIM8_ASCLU</name>